<dbReference type="InterPro" id="IPR008984">
    <property type="entry name" value="SMAD_FHA_dom_sf"/>
</dbReference>
<dbReference type="PANTHER" id="PTHR23308">
    <property type="entry name" value="NUCLEAR INHIBITOR OF PROTEIN PHOSPHATASE-1"/>
    <property type="match status" value="1"/>
</dbReference>
<sequence>MADEIGLSPLLTVVSGALRGASFRLRSGLTMIGRGEEVDIRIDDRRVSRRHATVKLVGGRVLLSDAASTNGTWLNDQRISVVREVRDGDRIRIGGVELRFFDPGSAPTDPVGALSYRSLVAPRAPLADESVAPLADEPVVPHAPLTGEPVASRSLLADAPVDGQTARALRAPTQAIVARRPGRLLLVLGGGVVLVGWVTWAYLIFQ</sequence>
<evidence type="ECO:0000259" key="3">
    <source>
        <dbReference type="PROSITE" id="PS50006"/>
    </source>
</evidence>
<reference evidence="4 5" key="1">
    <citation type="submission" date="2020-08" db="EMBL/GenBank/DDBJ databases">
        <title>Sequencing the genomes of 1000 actinobacteria strains.</title>
        <authorList>
            <person name="Klenk H.-P."/>
        </authorList>
    </citation>
    <scope>NUCLEOTIDE SEQUENCE [LARGE SCALE GENOMIC DNA]</scope>
    <source>
        <strain evidence="4 5">DSM 45886</strain>
    </source>
</reference>
<keyword evidence="2" id="KW-0472">Membrane</keyword>
<dbReference type="InterPro" id="IPR050923">
    <property type="entry name" value="Cell_Proc_Reg/RNA_Proc"/>
</dbReference>
<protein>
    <recommendedName>
        <fullName evidence="3">FHA domain-containing protein</fullName>
    </recommendedName>
</protein>
<feature type="domain" description="FHA" evidence="3">
    <location>
        <begin position="30"/>
        <end position="79"/>
    </location>
</feature>
<dbReference type="CDD" id="cd00060">
    <property type="entry name" value="FHA"/>
    <property type="match status" value="1"/>
</dbReference>
<proteinExistence type="predicted"/>
<dbReference type="SUPFAM" id="SSF49879">
    <property type="entry name" value="SMAD/FHA domain"/>
    <property type="match status" value="1"/>
</dbReference>
<dbReference type="Gene3D" id="2.60.200.20">
    <property type="match status" value="1"/>
</dbReference>
<keyword evidence="2" id="KW-0812">Transmembrane</keyword>
<gene>
    <name evidence="4" type="ORF">FHR38_004085</name>
</gene>
<evidence type="ECO:0000313" key="4">
    <source>
        <dbReference type="EMBL" id="MBB4960352.1"/>
    </source>
</evidence>
<keyword evidence="1" id="KW-0597">Phosphoprotein</keyword>
<dbReference type="AlphaFoldDB" id="A0A7W7SSV1"/>
<keyword evidence="2" id="KW-1133">Transmembrane helix</keyword>
<organism evidence="4 5">
    <name type="scientific">Micromonospora polyrhachis</name>
    <dbReference type="NCBI Taxonomy" id="1282883"/>
    <lineage>
        <taxon>Bacteria</taxon>
        <taxon>Bacillati</taxon>
        <taxon>Actinomycetota</taxon>
        <taxon>Actinomycetes</taxon>
        <taxon>Micromonosporales</taxon>
        <taxon>Micromonosporaceae</taxon>
        <taxon>Micromonospora</taxon>
    </lineage>
</organism>
<evidence type="ECO:0000256" key="2">
    <source>
        <dbReference type="SAM" id="Phobius"/>
    </source>
</evidence>
<name>A0A7W7SSV1_9ACTN</name>
<dbReference type="InterPro" id="IPR000253">
    <property type="entry name" value="FHA_dom"/>
</dbReference>
<dbReference type="RefSeq" id="WP_184536138.1">
    <property type="nucleotide sequence ID" value="NZ_JACHJW010000001.1"/>
</dbReference>
<evidence type="ECO:0000313" key="5">
    <source>
        <dbReference type="Proteomes" id="UP000578819"/>
    </source>
</evidence>
<evidence type="ECO:0000256" key="1">
    <source>
        <dbReference type="ARBA" id="ARBA00022553"/>
    </source>
</evidence>
<dbReference type="SMART" id="SM00240">
    <property type="entry name" value="FHA"/>
    <property type="match status" value="1"/>
</dbReference>
<keyword evidence="5" id="KW-1185">Reference proteome</keyword>
<dbReference type="PROSITE" id="PS50006">
    <property type="entry name" value="FHA_DOMAIN"/>
    <property type="match status" value="1"/>
</dbReference>
<dbReference type="Pfam" id="PF00498">
    <property type="entry name" value="FHA"/>
    <property type="match status" value="1"/>
</dbReference>
<feature type="transmembrane region" description="Helical" evidence="2">
    <location>
        <begin position="184"/>
        <end position="205"/>
    </location>
</feature>
<dbReference type="Proteomes" id="UP000578819">
    <property type="component" value="Unassembled WGS sequence"/>
</dbReference>
<dbReference type="EMBL" id="JACHJW010000001">
    <property type="protein sequence ID" value="MBB4960352.1"/>
    <property type="molecule type" value="Genomic_DNA"/>
</dbReference>
<comment type="caution">
    <text evidence="4">The sequence shown here is derived from an EMBL/GenBank/DDBJ whole genome shotgun (WGS) entry which is preliminary data.</text>
</comment>
<accession>A0A7W7SSV1</accession>